<proteinExistence type="predicted"/>
<feature type="compositionally biased region" description="Basic and acidic residues" evidence="1">
    <location>
        <begin position="96"/>
        <end position="106"/>
    </location>
</feature>
<evidence type="ECO:0000256" key="1">
    <source>
        <dbReference type="SAM" id="MobiDB-lite"/>
    </source>
</evidence>
<dbReference type="Proteomes" id="UP001054889">
    <property type="component" value="Unassembled WGS sequence"/>
</dbReference>
<evidence type="ECO:0000313" key="2">
    <source>
        <dbReference type="EMBL" id="GJN37903.1"/>
    </source>
</evidence>
<reference evidence="2" key="1">
    <citation type="journal article" date="2018" name="DNA Res.">
        <title>Multiple hybrid de novo genome assembly of finger millet, an orphan allotetraploid crop.</title>
        <authorList>
            <person name="Hatakeyama M."/>
            <person name="Aluri S."/>
            <person name="Balachadran M.T."/>
            <person name="Sivarajan S.R."/>
            <person name="Patrignani A."/>
            <person name="Gruter S."/>
            <person name="Poveda L."/>
            <person name="Shimizu-Inatsugi R."/>
            <person name="Baeten J."/>
            <person name="Francoijs K.J."/>
            <person name="Nataraja K.N."/>
            <person name="Reddy Y.A.N."/>
            <person name="Phadnis S."/>
            <person name="Ravikumar R.L."/>
            <person name="Schlapbach R."/>
            <person name="Sreeman S.M."/>
            <person name="Shimizu K.K."/>
        </authorList>
    </citation>
    <scope>NUCLEOTIDE SEQUENCE</scope>
</reference>
<name>A0AAV5FQ45_ELECO</name>
<feature type="compositionally biased region" description="Basic and acidic residues" evidence="1">
    <location>
        <begin position="26"/>
        <end position="56"/>
    </location>
</feature>
<sequence>MRAGQGREWRGSFLRAAAAFLRFSEDRREEGVEEELGKEGKRREGGKGGIEAERRTRSLLPAARSANQPPARVGVAAFSRAASVLAGCAAWPRADGLDLARSPERPRPRRHVRAT</sequence>
<comment type="caution">
    <text evidence="2">The sequence shown here is derived from an EMBL/GenBank/DDBJ whole genome shotgun (WGS) entry which is preliminary data.</text>
</comment>
<organism evidence="2 3">
    <name type="scientific">Eleusine coracana subsp. coracana</name>
    <dbReference type="NCBI Taxonomy" id="191504"/>
    <lineage>
        <taxon>Eukaryota</taxon>
        <taxon>Viridiplantae</taxon>
        <taxon>Streptophyta</taxon>
        <taxon>Embryophyta</taxon>
        <taxon>Tracheophyta</taxon>
        <taxon>Spermatophyta</taxon>
        <taxon>Magnoliopsida</taxon>
        <taxon>Liliopsida</taxon>
        <taxon>Poales</taxon>
        <taxon>Poaceae</taxon>
        <taxon>PACMAD clade</taxon>
        <taxon>Chloridoideae</taxon>
        <taxon>Cynodonteae</taxon>
        <taxon>Eleusininae</taxon>
        <taxon>Eleusine</taxon>
    </lineage>
</organism>
<keyword evidence="3" id="KW-1185">Reference proteome</keyword>
<dbReference type="EMBL" id="BQKI01000095">
    <property type="protein sequence ID" value="GJN37903.1"/>
    <property type="molecule type" value="Genomic_DNA"/>
</dbReference>
<feature type="region of interest" description="Disordered" evidence="1">
    <location>
        <begin position="96"/>
        <end position="115"/>
    </location>
</feature>
<reference evidence="2" key="2">
    <citation type="submission" date="2021-12" db="EMBL/GenBank/DDBJ databases">
        <title>Resequencing data analysis of finger millet.</title>
        <authorList>
            <person name="Hatakeyama M."/>
            <person name="Aluri S."/>
            <person name="Balachadran M.T."/>
            <person name="Sivarajan S.R."/>
            <person name="Poveda L."/>
            <person name="Shimizu-Inatsugi R."/>
            <person name="Schlapbach R."/>
            <person name="Sreeman S.M."/>
            <person name="Shimizu K.K."/>
        </authorList>
    </citation>
    <scope>NUCLEOTIDE SEQUENCE</scope>
</reference>
<accession>A0AAV5FQ45</accession>
<dbReference type="AlphaFoldDB" id="A0AAV5FQ45"/>
<feature type="region of interest" description="Disordered" evidence="1">
    <location>
        <begin position="26"/>
        <end position="70"/>
    </location>
</feature>
<protein>
    <submittedName>
        <fullName evidence="2">Uncharacterized protein</fullName>
    </submittedName>
</protein>
<evidence type="ECO:0000313" key="3">
    <source>
        <dbReference type="Proteomes" id="UP001054889"/>
    </source>
</evidence>
<gene>
    <name evidence="2" type="primary">gb26903</name>
    <name evidence="2" type="ORF">PR202_gb26903</name>
</gene>